<accession>A0A1G2BBN4</accession>
<dbReference type="Gene3D" id="3.40.50.300">
    <property type="entry name" value="P-loop containing nucleotide triphosphate hydrolases"/>
    <property type="match status" value="1"/>
</dbReference>
<sequence length="309" mass="34113">MISVSHLHKQFGALTVLEDISFKVQKGEVLGFLGPNGAGKTTTMRIITGFLTASSGEVTIDDQDIVKNSLATRRKIGYLPENNPLYDNLRIYEYLDFIAKVKKITKRQESLRQVVKICNLEEKIAQPIADLSKGFRQRVGLAGAMLGNPDILILDEPTSGLDPNQALEIRKVISEIGKTKTIIFSTHILQEVQQICDRALIINHGKIVAAGTVAELMQSATGKTEVKIMLETLKEPVEEISAELKKINGVVAVIKKQTATEFVIAVESGKDVRSDIFHTCVKKGWVLLAMQQNVASLEDVFRQLTTEKS</sequence>
<dbReference type="SMART" id="SM00382">
    <property type="entry name" value="AAA"/>
    <property type="match status" value="1"/>
</dbReference>
<dbReference type="GO" id="GO:0016887">
    <property type="term" value="F:ATP hydrolysis activity"/>
    <property type="evidence" value="ECO:0007669"/>
    <property type="project" value="InterPro"/>
</dbReference>
<evidence type="ECO:0000256" key="2">
    <source>
        <dbReference type="ARBA" id="ARBA00022448"/>
    </source>
</evidence>
<dbReference type="InterPro" id="IPR027417">
    <property type="entry name" value="P-loop_NTPase"/>
</dbReference>
<feature type="domain" description="ABC transporter" evidence="5">
    <location>
        <begin position="2"/>
        <end position="229"/>
    </location>
</feature>
<dbReference type="CDD" id="cd03230">
    <property type="entry name" value="ABC_DR_subfamily_A"/>
    <property type="match status" value="1"/>
</dbReference>
<dbReference type="GO" id="GO:0005524">
    <property type="term" value="F:ATP binding"/>
    <property type="evidence" value="ECO:0007669"/>
    <property type="project" value="UniProtKB-KW"/>
</dbReference>
<dbReference type="Proteomes" id="UP000176420">
    <property type="component" value="Unassembled WGS sequence"/>
</dbReference>
<keyword evidence="3" id="KW-0547">Nucleotide-binding</keyword>
<evidence type="ECO:0000313" key="6">
    <source>
        <dbReference type="EMBL" id="OGY85989.1"/>
    </source>
</evidence>
<dbReference type="SUPFAM" id="SSF52540">
    <property type="entry name" value="P-loop containing nucleoside triphosphate hydrolases"/>
    <property type="match status" value="1"/>
</dbReference>
<dbReference type="EMBL" id="MHKI01000026">
    <property type="protein sequence ID" value="OGY85989.1"/>
    <property type="molecule type" value="Genomic_DNA"/>
</dbReference>
<evidence type="ECO:0000256" key="3">
    <source>
        <dbReference type="ARBA" id="ARBA00022741"/>
    </source>
</evidence>
<dbReference type="AlphaFoldDB" id="A0A1G2BBN4"/>
<keyword evidence="4" id="KW-0067">ATP-binding</keyword>
<evidence type="ECO:0000313" key="7">
    <source>
        <dbReference type="Proteomes" id="UP000176420"/>
    </source>
</evidence>
<comment type="similarity">
    <text evidence="1">Belongs to the ABC transporter superfamily.</text>
</comment>
<evidence type="ECO:0000256" key="1">
    <source>
        <dbReference type="ARBA" id="ARBA00005417"/>
    </source>
</evidence>
<dbReference type="PROSITE" id="PS50893">
    <property type="entry name" value="ABC_TRANSPORTER_2"/>
    <property type="match status" value="1"/>
</dbReference>
<gene>
    <name evidence="6" type="ORF">A2319_00270</name>
</gene>
<evidence type="ECO:0000259" key="5">
    <source>
        <dbReference type="PROSITE" id="PS50893"/>
    </source>
</evidence>
<evidence type="ECO:0000256" key="4">
    <source>
        <dbReference type="ARBA" id="ARBA00022840"/>
    </source>
</evidence>
<dbReference type="InterPro" id="IPR003439">
    <property type="entry name" value="ABC_transporter-like_ATP-bd"/>
</dbReference>
<dbReference type="Pfam" id="PF00005">
    <property type="entry name" value="ABC_tran"/>
    <property type="match status" value="1"/>
</dbReference>
<dbReference type="InterPro" id="IPR003593">
    <property type="entry name" value="AAA+_ATPase"/>
</dbReference>
<keyword evidence="2" id="KW-0813">Transport</keyword>
<organism evidence="6 7">
    <name type="scientific">Candidatus Kerfeldbacteria bacterium RIFOXYB2_FULL_38_14</name>
    <dbReference type="NCBI Taxonomy" id="1798547"/>
    <lineage>
        <taxon>Bacteria</taxon>
        <taxon>Candidatus Kerfeldiibacteriota</taxon>
    </lineage>
</organism>
<comment type="caution">
    <text evidence="6">The sequence shown here is derived from an EMBL/GenBank/DDBJ whole genome shotgun (WGS) entry which is preliminary data.</text>
</comment>
<name>A0A1G2BBN4_9BACT</name>
<protein>
    <recommendedName>
        <fullName evidence="5">ABC transporter domain-containing protein</fullName>
    </recommendedName>
</protein>
<dbReference type="PANTHER" id="PTHR43335">
    <property type="entry name" value="ABC TRANSPORTER, ATP-BINDING PROTEIN"/>
    <property type="match status" value="1"/>
</dbReference>
<dbReference type="Pfam" id="PF13732">
    <property type="entry name" value="DrrA1-3_C"/>
    <property type="match status" value="1"/>
</dbReference>
<proteinExistence type="inferred from homology"/>
<dbReference type="InterPro" id="IPR025302">
    <property type="entry name" value="DrrA1/2-like_C"/>
</dbReference>
<reference evidence="6 7" key="1">
    <citation type="journal article" date="2016" name="Nat. Commun.">
        <title>Thousands of microbial genomes shed light on interconnected biogeochemical processes in an aquifer system.</title>
        <authorList>
            <person name="Anantharaman K."/>
            <person name="Brown C.T."/>
            <person name="Hug L.A."/>
            <person name="Sharon I."/>
            <person name="Castelle C.J."/>
            <person name="Probst A.J."/>
            <person name="Thomas B.C."/>
            <person name="Singh A."/>
            <person name="Wilkins M.J."/>
            <person name="Karaoz U."/>
            <person name="Brodie E.L."/>
            <person name="Williams K.H."/>
            <person name="Hubbard S.S."/>
            <person name="Banfield J.F."/>
        </authorList>
    </citation>
    <scope>NUCLEOTIDE SEQUENCE [LARGE SCALE GENOMIC DNA]</scope>
</reference>